<dbReference type="EMBL" id="JAQQWM010000007">
    <property type="protein sequence ID" value="KAK8057950.1"/>
    <property type="molecule type" value="Genomic_DNA"/>
</dbReference>
<gene>
    <name evidence="4" type="ORF">PG996_011887</name>
</gene>
<organism evidence="4 5">
    <name type="scientific">Apiospora saccharicola</name>
    <dbReference type="NCBI Taxonomy" id="335842"/>
    <lineage>
        <taxon>Eukaryota</taxon>
        <taxon>Fungi</taxon>
        <taxon>Dikarya</taxon>
        <taxon>Ascomycota</taxon>
        <taxon>Pezizomycotina</taxon>
        <taxon>Sordariomycetes</taxon>
        <taxon>Xylariomycetidae</taxon>
        <taxon>Amphisphaeriales</taxon>
        <taxon>Apiosporaceae</taxon>
        <taxon>Apiospora</taxon>
    </lineage>
</organism>
<keyword evidence="1" id="KW-0479">Metal-binding</keyword>
<protein>
    <recommendedName>
        <fullName evidence="3">C2H2-type domain-containing protein</fullName>
    </recommendedName>
</protein>
<feature type="compositionally biased region" description="Basic and acidic residues" evidence="2">
    <location>
        <begin position="271"/>
        <end position="282"/>
    </location>
</feature>
<dbReference type="PROSITE" id="PS00028">
    <property type="entry name" value="ZINC_FINGER_C2H2_1"/>
    <property type="match status" value="1"/>
</dbReference>
<keyword evidence="1" id="KW-0862">Zinc</keyword>
<proteinExistence type="predicted"/>
<evidence type="ECO:0000256" key="1">
    <source>
        <dbReference type="PROSITE-ProRule" id="PRU00042"/>
    </source>
</evidence>
<comment type="caution">
    <text evidence="4">The sequence shown here is derived from an EMBL/GenBank/DDBJ whole genome shotgun (WGS) entry which is preliminary data.</text>
</comment>
<reference evidence="4 5" key="1">
    <citation type="submission" date="2023-01" db="EMBL/GenBank/DDBJ databases">
        <title>Analysis of 21 Apiospora genomes using comparative genomics revels a genus with tremendous synthesis potential of carbohydrate active enzymes and secondary metabolites.</title>
        <authorList>
            <person name="Sorensen T."/>
        </authorList>
    </citation>
    <scope>NUCLEOTIDE SEQUENCE [LARGE SCALE GENOMIC DNA]</scope>
    <source>
        <strain evidence="4 5">CBS 83171</strain>
    </source>
</reference>
<dbReference type="PANTHER" id="PTHR36167:SF3">
    <property type="entry name" value="C2H2 FINGER DOMAIN TRANSCRIPTION FACTOR (EUROFUNG)-RELATED"/>
    <property type="match status" value="1"/>
</dbReference>
<keyword evidence="1" id="KW-0863">Zinc-finger</keyword>
<evidence type="ECO:0000259" key="3">
    <source>
        <dbReference type="PROSITE" id="PS50157"/>
    </source>
</evidence>
<dbReference type="PANTHER" id="PTHR36167">
    <property type="entry name" value="C2H2 FINGER DOMAIN TRANSCRIPTION FACTOR (EUROFUNG)-RELATED"/>
    <property type="match status" value="1"/>
</dbReference>
<evidence type="ECO:0000256" key="2">
    <source>
        <dbReference type="SAM" id="MobiDB-lite"/>
    </source>
</evidence>
<accession>A0ABR1UIQ7</accession>
<feature type="region of interest" description="Disordered" evidence="2">
    <location>
        <begin position="271"/>
        <end position="297"/>
    </location>
</feature>
<name>A0ABR1UIQ7_9PEZI</name>
<sequence>MRAFIAFLMVVNYWHQRYPEQDIHDSSDSVGQYRTAEEIADDQSPGYINSLPAPQPTRYEAPPLLSPTAPTSGGGYTFDLLNRRYGGDPARPTPAMPSSYAATPPPPPSVFQYGGGGHDHPLGGQFHTVAPGPPQAGFLGYHAANPASAGVYGQPAPPPYPASFVPSYRESNWAQSDYAKRRRRRPEEIERIYQCGWHGCAKGYGTLNHLNAHVMMQGHGEKRTPDVWKGILKQRRERRKEEKRQARQMMIDAEKAEAARQRWRQRMIDAEKAEAARRRSRDDDGDDVCGGHRNPFA</sequence>
<dbReference type="InterPro" id="IPR013087">
    <property type="entry name" value="Znf_C2H2_type"/>
</dbReference>
<dbReference type="InterPro" id="IPR039327">
    <property type="entry name" value="CON7-like"/>
</dbReference>
<dbReference type="PROSITE" id="PS50157">
    <property type="entry name" value="ZINC_FINGER_C2H2_2"/>
    <property type="match status" value="1"/>
</dbReference>
<evidence type="ECO:0000313" key="5">
    <source>
        <dbReference type="Proteomes" id="UP001446871"/>
    </source>
</evidence>
<keyword evidence="5" id="KW-1185">Reference proteome</keyword>
<dbReference type="Proteomes" id="UP001446871">
    <property type="component" value="Unassembled WGS sequence"/>
</dbReference>
<feature type="domain" description="C2H2-type" evidence="3">
    <location>
        <begin position="193"/>
        <end position="224"/>
    </location>
</feature>
<evidence type="ECO:0000313" key="4">
    <source>
        <dbReference type="EMBL" id="KAK8057950.1"/>
    </source>
</evidence>